<dbReference type="GO" id="GO:0006355">
    <property type="term" value="P:regulation of DNA-templated transcription"/>
    <property type="evidence" value="ECO:0007669"/>
    <property type="project" value="UniProtKB-ARBA"/>
</dbReference>
<dbReference type="EMBL" id="MJIL01000039">
    <property type="protein sequence ID" value="OLQ81595.1"/>
    <property type="molecule type" value="Genomic_DNA"/>
</dbReference>
<dbReference type="SUPFAM" id="SSF55718">
    <property type="entry name" value="SCP-like"/>
    <property type="match status" value="1"/>
</dbReference>
<proteinExistence type="predicted"/>
<name>A0A1Q9H1P4_9GAMM</name>
<keyword evidence="1" id="KW-0805">Transcription regulation</keyword>
<dbReference type="Proteomes" id="UP000186905">
    <property type="component" value="Unassembled WGS sequence"/>
</dbReference>
<dbReference type="Pfam" id="PF02036">
    <property type="entry name" value="SCP2"/>
    <property type="match status" value="1"/>
</dbReference>
<dbReference type="InterPro" id="IPR003033">
    <property type="entry name" value="SCP2_sterol-bd_dom"/>
</dbReference>
<dbReference type="RefSeq" id="WP_075761792.1">
    <property type="nucleotide sequence ID" value="NZ_MJIL01000039.1"/>
</dbReference>
<evidence type="ECO:0000313" key="6">
    <source>
        <dbReference type="Proteomes" id="UP000186905"/>
    </source>
</evidence>
<dbReference type="InterPro" id="IPR002577">
    <property type="entry name" value="HTH_HxlR"/>
</dbReference>
<keyword evidence="6" id="KW-1185">Reference proteome</keyword>
<reference evidence="5 6" key="1">
    <citation type="submission" date="2016-09" db="EMBL/GenBank/DDBJ databases">
        <title>Photobacterium proteolyticum sp. nov. a protease producing bacterium isolated from ocean sediments of Laizhou Bay.</title>
        <authorList>
            <person name="Li Y."/>
        </authorList>
    </citation>
    <scope>NUCLEOTIDE SEQUENCE [LARGE SCALE GENOMIC DNA]</scope>
    <source>
        <strain evidence="5 6">13-12</strain>
    </source>
</reference>
<keyword evidence="2" id="KW-0238">DNA-binding</keyword>
<dbReference type="Gene3D" id="1.10.10.10">
    <property type="entry name" value="Winged helix-like DNA-binding domain superfamily/Winged helix DNA-binding domain"/>
    <property type="match status" value="1"/>
</dbReference>
<dbReference type="AlphaFoldDB" id="A0A1Q9H1P4"/>
<feature type="domain" description="HTH hxlR-type" evidence="4">
    <location>
        <begin position="7"/>
        <end position="104"/>
    </location>
</feature>
<dbReference type="InterPro" id="IPR036388">
    <property type="entry name" value="WH-like_DNA-bd_sf"/>
</dbReference>
<dbReference type="InterPro" id="IPR036527">
    <property type="entry name" value="SCP2_sterol-bd_dom_sf"/>
</dbReference>
<sequence>MSKSQFCPVSKAMEILGERWTILLIRELVLGSTRFNQLQRGLRMMSPSLLTRRLSMLVDEGLVIKRKIPGQKGYEYFPSESCMELLPVIEHLSQWGMRWARGQMDDDDLDLDLLMLHLPRNLNCKKLVGRETVIRFNFDDVHTFPSWWLVVEGEEVDVCVHEPGKEVDVYMNTSLRTMTEIWMGDTSYKQAMADKKLTVVGIPLLTKNIDSWMPVSAFAGIRPALGCKR</sequence>
<dbReference type="GO" id="GO:0003677">
    <property type="term" value="F:DNA binding"/>
    <property type="evidence" value="ECO:0007669"/>
    <property type="project" value="UniProtKB-KW"/>
</dbReference>
<evidence type="ECO:0000259" key="4">
    <source>
        <dbReference type="PROSITE" id="PS51118"/>
    </source>
</evidence>
<gene>
    <name evidence="5" type="ORF">BIT28_09485</name>
</gene>
<dbReference type="PROSITE" id="PS51118">
    <property type="entry name" value="HTH_HXLR"/>
    <property type="match status" value="1"/>
</dbReference>
<evidence type="ECO:0000313" key="5">
    <source>
        <dbReference type="EMBL" id="OLQ81595.1"/>
    </source>
</evidence>
<dbReference type="CDD" id="cd00090">
    <property type="entry name" value="HTH_ARSR"/>
    <property type="match status" value="1"/>
</dbReference>
<keyword evidence="3" id="KW-0804">Transcription</keyword>
<dbReference type="PANTHER" id="PTHR33204">
    <property type="entry name" value="TRANSCRIPTIONAL REGULATOR, MARR FAMILY"/>
    <property type="match status" value="1"/>
</dbReference>
<dbReference type="Pfam" id="PF01638">
    <property type="entry name" value="HxlR"/>
    <property type="match status" value="1"/>
</dbReference>
<evidence type="ECO:0000256" key="3">
    <source>
        <dbReference type="ARBA" id="ARBA00023163"/>
    </source>
</evidence>
<dbReference type="STRING" id="1903952.BIT28_09485"/>
<dbReference type="InterPro" id="IPR011991">
    <property type="entry name" value="ArsR-like_HTH"/>
</dbReference>
<dbReference type="Gene3D" id="3.30.1050.10">
    <property type="entry name" value="SCP2 sterol-binding domain"/>
    <property type="match status" value="1"/>
</dbReference>
<protein>
    <submittedName>
        <fullName evidence="5">HxlR family transcriptional regulator</fullName>
    </submittedName>
</protein>
<dbReference type="SUPFAM" id="SSF46785">
    <property type="entry name" value="Winged helix' DNA-binding domain"/>
    <property type="match status" value="1"/>
</dbReference>
<dbReference type="InterPro" id="IPR036390">
    <property type="entry name" value="WH_DNA-bd_sf"/>
</dbReference>
<evidence type="ECO:0000256" key="2">
    <source>
        <dbReference type="ARBA" id="ARBA00023125"/>
    </source>
</evidence>
<accession>A0A1Q9H1P4</accession>
<dbReference type="OrthoDB" id="9807069at2"/>
<organism evidence="5 6">
    <name type="scientific">Photobacterium proteolyticum</name>
    <dbReference type="NCBI Taxonomy" id="1903952"/>
    <lineage>
        <taxon>Bacteria</taxon>
        <taxon>Pseudomonadati</taxon>
        <taxon>Pseudomonadota</taxon>
        <taxon>Gammaproteobacteria</taxon>
        <taxon>Vibrionales</taxon>
        <taxon>Vibrionaceae</taxon>
        <taxon>Photobacterium</taxon>
    </lineage>
</organism>
<comment type="caution">
    <text evidence="5">The sequence shown here is derived from an EMBL/GenBank/DDBJ whole genome shotgun (WGS) entry which is preliminary data.</text>
</comment>
<dbReference type="PANTHER" id="PTHR33204:SF18">
    <property type="entry name" value="TRANSCRIPTIONAL REGULATORY PROTEIN"/>
    <property type="match status" value="1"/>
</dbReference>
<evidence type="ECO:0000256" key="1">
    <source>
        <dbReference type="ARBA" id="ARBA00023015"/>
    </source>
</evidence>